<organism evidence="3 4">
    <name type="scientific">Nocardioides luteus</name>
    <dbReference type="NCBI Taxonomy" id="1844"/>
    <lineage>
        <taxon>Bacteria</taxon>
        <taxon>Bacillati</taxon>
        <taxon>Actinomycetota</taxon>
        <taxon>Actinomycetes</taxon>
        <taxon>Propionibacteriales</taxon>
        <taxon>Nocardioidaceae</taxon>
        <taxon>Nocardioides</taxon>
    </lineage>
</organism>
<dbReference type="EMBL" id="BSEL01000007">
    <property type="protein sequence ID" value="GLJ69907.1"/>
    <property type="molecule type" value="Genomic_DNA"/>
</dbReference>
<gene>
    <name evidence="3" type="ORF">GCM10017579_39430</name>
</gene>
<reference evidence="3" key="2">
    <citation type="submission" date="2023-01" db="EMBL/GenBank/DDBJ databases">
        <authorList>
            <person name="Sun Q."/>
            <person name="Evtushenko L."/>
        </authorList>
    </citation>
    <scope>NUCLEOTIDE SEQUENCE</scope>
    <source>
        <strain evidence="3">VKM Ac-1246</strain>
    </source>
</reference>
<dbReference type="SUPFAM" id="SSF63817">
    <property type="entry name" value="Sortase"/>
    <property type="match status" value="1"/>
</dbReference>
<protein>
    <recommendedName>
        <fullName evidence="5">Sortase</fullName>
    </recommendedName>
</protein>
<proteinExistence type="predicted"/>
<keyword evidence="1" id="KW-0378">Hydrolase</keyword>
<dbReference type="InterPro" id="IPR005754">
    <property type="entry name" value="Sortase"/>
</dbReference>
<dbReference type="Pfam" id="PF04203">
    <property type="entry name" value="Sortase"/>
    <property type="match status" value="1"/>
</dbReference>
<evidence type="ECO:0000313" key="4">
    <source>
        <dbReference type="Proteomes" id="UP001142292"/>
    </source>
</evidence>
<dbReference type="Proteomes" id="UP001142292">
    <property type="component" value="Unassembled WGS sequence"/>
</dbReference>
<comment type="caution">
    <text evidence="3">The sequence shown here is derived from an EMBL/GenBank/DDBJ whole genome shotgun (WGS) entry which is preliminary data.</text>
</comment>
<evidence type="ECO:0008006" key="5">
    <source>
        <dbReference type="Google" id="ProtNLM"/>
    </source>
</evidence>
<evidence type="ECO:0000313" key="3">
    <source>
        <dbReference type="EMBL" id="GLJ69907.1"/>
    </source>
</evidence>
<sequence>MRGELSIPRIGLTDLEVVPYRGRTDDAPGTEIQNGGVAASPYGPRGGTGPGGIGNYQVTAHRLSSTQAFLRLPELERNDRVTVRTEEATYVYRITRTRQTSFRSEASLRAQRAPVPGRPGVEPTEAMITLSTCATPEDHAAGNFWSDEFDNPEHRIDKIGVLVAIR</sequence>
<evidence type="ECO:0000256" key="2">
    <source>
        <dbReference type="SAM" id="MobiDB-lite"/>
    </source>
</evidence>
<feature type="region of interest" description="Disordered" evidence="2">
    <location>
        <begin position="25"/>
        <end position="54"/>
    </location>
</feature>
<evidence type="ECO:0000256" key="1">
    <source>
        <dbReference type="ARBA" id="ARBA00022801"/>
    </source>
</evidence>
<dbReference type="InterPro" id="IPR023365">
    <property type="entry name" value="Sortase_dom-sf"/>
</dbReference>
<keyword evidence="4" id="KW-1185">Reference proteome</keyword>
<name>A0ABQ5T0D9_9ACTN</name>
<feature type="compositionally biased region" description="Gly residues" evidence="2">
    <location>
        <begin position="44"/>
        <end position="54"/>
    </location>
</feature>
<dbReference type="Gene3D" id="2.40.260.10">
    <property type="entry name" value="Sortase"/>
    <property type="match status" value="1"/>
</dbReference>
<reference evidence="3" key="1">
    <citation type="journal article" date="2014" name="Int. J. Syst. Evol. Microbiol.">
        <title>Complete genome of a new Firmicutes species belonging to the dominant human colonic microbiota ('Ruminococcus bicirculans') reveals two chromosomes and a selective capacity to utilize plant glucans.</title>
        <authorList>
            <consortium name="NISC Comparative Sequencing Program"/>
            <person name="Wegmann U."/>
            <person name="Louis P."/>
            <person name="Goesmann A."/>
            <person name="Henrissat B."/>
            <person name="Duncan S.H."/>
            <person name="Flint H.J."/>
        </authorList>
    </citation>
    <scope>NUCLEOTIDE SEQUENCE</scope>
    <source>
        <strain evidence="3">VKM Ac-1246</strain>
    </source>
</reference>
<accession>A0ABQ5T0D9</accession>